<dbReference type="GO" id="GO:0042802">
    <property type="term" value="F:identical protein binding"/>
    <property type="evidence" value="ECO:0007669"/>
    <property type="project" value="TreeGrafter"/>
</dbReference>
<dbReference type="GO" id="GO:0030170">
    <property type="term" value="F:pyridoxal phosphate binding"/>
    <property type="evidence" value="ECO:0007669"/>
    <property type="project" value="InterPro"/>
</dbReference>
<dbReference type="PATRIC" id="fig|1137280.3.peg.2000"/>
<keyword evidence="5 6" id="KW-0663">Pyridoxal phosphate</keyword>
<proteinExistence type="inferred from homology"/>
<organism evidence="7 8">
    <name type="scientific">Marinobacter nitratireducens</name>
    <dbReference type="NCBI Taxonomy" id="1137280"/>
    <lineage>
        <taxon>Bacteria</taxon>
        <taxon>Pseudomonadati</taxon>
        <taxon>Pseudomonadota</taxon>
        <taxon>Gammaproteobacteria</taxon>
        <taxon>Pseudomonadales</taxon>
        <taxon>Marinobacteraceae</taxon>
        <taxon>Marinobacter</taxon>
    </lineage>
</organism>
<dbReference type="RefSeq" id="WP_036131554.1">
    <property type="nucleotide sequence ID" value="NZ_ANIE01000006.1"/>
</dbReference>
<dbReference type="SUPFAM" id="SSF53383">
    <property type="entry name" value="PLP-dependent transferases"/>
    <property type="match status" value="1"/>
</dbReference>
<dbReference type="InterPro" id="IPR050103">
    <property type="entry name" value="Class-III_PLP-dep_AT"/>
</dbReference>
<dbReference type="PROSITE" id="PS00600">
    <property type="entry name" value="AA_TRANSFER_CLASS_3"/>
    <property type="match status" value="1"/>
</dbReference>
<evidence type="ECO:0000256" key="4">
    <source>
        <dbReference type="ARBA" id="ARBA00022679"/>
    </source>
</evidence>
<dbReference type="InterPro" id="IPR005814">
    <property type="entry name" value="Aminotrans_3"/>
</dbReference>
<dbReference type="OrthoDB" id="9801052at2"/>
<keyword evidence="3 7" id="KW-0032">Aminotransferase</keyword>
<dbReference type="PIRSF" id="PIRSF000521">
    <property type="entry name" value="Transaminase_4ab_Lys_Orn"/>
    <property type="match status" value="1"/>
</dbReference>
<dbReference type="InterPro" id="IPR015424">
    <property type="entry name" value="PyrdxlP-dep_Trfase"/>
</dbReference>
<accession>A0A072N1E3</accession>
<sequence length="419" mass="44931">MTDHKGKLSPLLKQATGITAAKGEGAYIVDPEGRRYLDFTSGIGVTSTGHCHPKVVAAAQKQVATMIHAQATTVMNPRLPELAEKLGELTPDPLNAFFFSNAGTEVAEGAIRLVRQVTGRPNIIVFHGGFHGRTMGSLSLTTSSVGLRAGVSPMMGGVVVSPFPHAFHYGWSLDEATDFCLKELDRIFVTYSAPKETAAMLIEPVQGEGGYVPSNTRFMQGLRERCDKHGIMLVFDEVQAGFGRSGKFWAHDHFGVTPDAIMIAKGLASGFPISALAASEETMAKGWPGSQGGTYGGNAVSAAAAIATIDVIREEGLVENAERMGKRLRDNLHTLKKDYPDMADVRGMGLMLGVEMRRGDCPDGDRAAGILKECEKRGLLMLRCGPYGEIVRWLPPLIVTQAQIDEATGIFEEALKATA</sequence>
<comment type="similarity">
    <text evidence="2 6">Belongs to the class-III pyridoxal-phosphate-dependent aminotransferase family.</text>
</comment>
<dbReference type="Pfam" id="PF00202">
    <property type="entry name" value="Aminotran_3"/>
    <property type="match status" value="1"/>
</dbReference>
<gene>
    <name evidence="7" type="ORF">D777_02185</name>
</gene>
<comment type="caution">
    <text evidence="7">The sequence shown here is derived from an EMBL/GenBank/DDBJ whole genome shotgun (WGS) entry which is preliminary data.</text>
</comment>
<dbReference type="GO" id="GO:0008483">
    <property type="term" value="F:transaminase activity"/>
    <property type="evidence" value="ECO:0007669"/>
    <property type="project" value="UniProtKB-KW"/>
</dbReference>
<dbReference type="InterPro" id="IPR015422">
    <property type="entry name" value="PyrdxlP-dep_Trfase_small"/>
</dbReference>
<dbReference type="Gene3D" id="3.40.640.10">
    <property type="entry name" value="Type I PLP-dependent aspartate aminotransferase-like (Major domain)"/>
    <property type="match status" value="1"/>
</dbReference>
<evidence type="ECO:0000256" key="2">
    <source>
        <dbReference type="ARBA" id="ARBA00008954"/>
    </source>
</evidence>
<evidence type="ECO:0000256" key="5">
    <source>
        <dbReference type="ARBA" id="ARBA00022898"/>
    </source>
</evidence>
<evidence type="ECO:0000256" key="1">
    <source>
        <dbReference type="ARBA" id="ARBA00001933"/>
    </source>
</evidence>
<name>A0A072N1E3_9GAMM</name>
<evidence type="ECO:0000256" key="6">
    <source>
        <dbReference type="RuleBase" id="RU003560"/>
    </source>
</evidence>
<dbReference type="CDD" id="cd00610">
    <property type="entry name" value="OAT_like"/>
    <property type="match status" value="1"/>
</dbReference>
<evidence type="ECO:0000313" key="7">
    <source>
        <dbReference type="EMBL" id="KEF31032.1"/>
    </source>
</evidence>
<dbReference type="InterPro" id="IPR049704">
    <property type="entry name" value="Aminotrans_3_PPA_site"/>
</dbReference>
<dbReference type="Proteomes" id="UP000035057">
    <property type="component" value="Unassembled WGS sequence"/>
</dbReference>
<keyword evidence="4 7" id="KW-0808">Transferase</keyword>
<dbReference type="Gene3D" id="3.90.1150.10">
    <property type="entry name" value="Aspartate Aminotransferase, domain 1"/>
    <property type="match status" value="1"/>
</dbReference>
<dbReference type="AlphaFoldDB" id="A0A072N1E3"/>
<dbReference type="EMBL" id="ANIE01000006">
    <property type="protein sequence ID" value="KEF31032.1"/>
    <property type="molecule type" value="Genomic_DNA"/>
</dbReference>
<evidence type="ECO:0000256" key="3">
    <source>
        <dbReference type="ARBA" id="ARBA00022576"/>
    </source>
</evidence>
<protein>
    <submittedName>
        <fullName evidence="7">Pyridoxal phosphate-dependent aminotransferase</fullName>
    </submittedName>
</protein>
<reference evidence="7 8" key="1">
    <citation type="submission" date="2012-12" db="EMBL/GenBank/DDBJ databases">
        <title>Genome assembly of Marinobacter sp. AK21.</title>
        <authorList>
            <person name="Khatri I."/>
            <person name="Kumar R."/>
            <person name="Vaidya B."/>
            <person name="Subramanian S."/>
            <person name="Pinnaka A."/>
        </authorList>
    </citation>
    <scope>NUCLEOTIDE SEQUENCE [LARGE SCALE GENOMIC DNA]</scope>
    <source>
        <strain evidence="7 8">AK21</strain>
    </source>
</reference>
<dbReference type="InterPro" id="IPR015421">
    <property type="entry name" value="PyrdxlP-dep_Trfase_major"/>
</dbReference>
<comment type="cofactor">
    <cofactor evidence="1">
        <name>pyridoxal 5'-phosphate</name>
        <dbReference type="ChEBI" id="CHEBI:597326"/>
    </cofactor>
</comment>
<evidence type="ECO:0000313" key="8">
    <source>
        <dbReference type="Proteomes" id="UP000035057"/>
    </source>
</evidence>
<dbReference type="FunFam" id="3.40.640.10:FF:000013">
    <property type="entry name" value="4-aminobutyrate aminotransferase"/>
    <property type="match status" value="1"/>
</dbReference>
<dbReference type="PANTHER" id="PTHR11986">
    <property type="entry name" value="AMINOTRANSFERASE CLASS III"/>
    <property type="match status" value="1"/>
</dbReference>
<keyword evidence="8" id="KW-1185">Reference proteome</keyword>
<dbReference type="PANTHER" id="PTHR11986:SF79">
    <property type="entry name" value="ACETYLORNITHINE AMINOTRANSFERASE, MITOCHONDRIAL"/>
    <property type="match status" value="1"/>
</dbReference>
<dbReference type="STRING" id="1137280.D777_02185"/>